<name>A0ACC1HSU2_9FUNG</name>
<evidence type="ECO:0000313" key="1">
    <source>
        <dbReference type="EMBL" id="KAJ1676989.1"/>
    </source>
</evidence>
<dbReference type="Proteomes" id="UP001145114">
    <property type="component" value="Unassembled WGS sequence"/>
</dbReference>
<comment type="caution">
    <text evidence="1">The sequence shown here is derived from an EMBL/GenBank/DDBJ whole genome shotgun (WGS) entry which is preliminary data.</text>
</comment>
<evidence type="ECO:0000313" key="2">
    <source>
        <dbReference type="Proteomes" id="UP001145114"/>
    </source>
</evidence>
<accession>A0ACC1HSU2</accession>
<sequence length="220" mass="24504">KGIVIGIDQEWLLVDRGIVGVSKLSVKAKLFVHSILDHMLGDDAGHDALMYASCFEHLPYFPHCLEVLLHTVLEREADALPRVSGGQVILPKVIELLQNFDGFLDVVTRCARKTEMSLWPRLFAVVGGPLACFERCLEMGHLRTATQLLIVVYNLEPDTTACRRAVLRLLDMAVARQDRDLCVELARFLQQSAESDKPGNNGDKSPLLELFQTLQAMPAL</sequence>
<protein>
    <submittedName>
        <fullName evidence="1">WD40 repeat protein</fullName>
    </submittedName>
</protein>
<keyword evidence="2" id="KW-1185">Reference proteome</keyword>
<gene>
    <name evidence="1" type="primary">RIC1_3</name>
    <name evidence="1" type="ORF">EV182_007114</name>
</gene>
<organism evidence="1 2">
    <name type="scientific">Spiromyces aspiralis</name>
    <dbReference type="NCBI Taxonomy" id="68401"/>
    <lineage>
        <taxon>Eukaryota</taxon>
        <taxon>Fungi</taxon>
        <taxon>Fungi incertae sedis</taxon>
        <taxon>Zoopagomycota</taxon>
        <taxon>Kickxellomycotina</taxon>
        <taxon>Kickxellomycetes</taxon>
        <taxon>Kickxellales</taxon>
        <taxon>Kickxellaceae</taxon>
        <taxon>Spiromyces</taxon>
    </lineage>
</organism>
<feature type="non-terminal residue" evidence="1">
    <location>
        <position position="1"/>
    </location>
</feature>
<dbReference type="EMBL" id="JAMZIH010003190">
    <property type="protein sequence ID" value="KAJ1676989.1"/>
    <property type="molecule type" value="Genomic_DNA"/>
</dbReference>
<reference evidence="1" key="1">
    <citation type="submission" date="2022-06" db="EMBL/GenBank/DDBJ databases">
        <title>Phylogenomic reconstructions and comparative analyses of Kickxellomycotina fungi.</title>
        <authorList>
            <person name="Reynolds N.K."/>
            <person name="Stajich J.E."/>
            <person name="Barry K."/>
            <person name="Grigoriev I.V."/>
            <person name="Crous P."/>
            <person name="Smith M.E."/>
        </authorList>
    </citation>
    <scope>NUCLEOTIDE SEQUENCE</scope>
    <source>
        <strain evidence="1">RSA 2271</strain>
    </source>
</reference>
<proteinExistence type="predicted"/>